<sequence length="2230" mass="247374">MKRWQDRGEVEDSDEEEIAFSNESQSSERARKRPRTEPEDHTEPTVGTRSNDAGGAGSVGHEAHDDADEPWLQPKLTTTYARKAHRPERPGAVQREEPVGTQTSRVEAVCVVIPFGHGTQQEDGAANAPSDSPPASDDELPNVSQVIGRKTKRPQTPVDQVLSIASVHSSPLSELNGSPLPPDIFHFGDEGKAGASDCGSPPQPHQSDCDEDAAIVAQIQDADRVAAPTGGRTLRIRKEKQLHPYAWEMTLYQQQLIQRGLKPVRFATANRRAPETQDRSYSGDESESQGPLVESSRSPARPSSELGGDVPVSERASAKAKAVVPRQASHTASSDDEFPDIDAILGRNLEGVTYDGRKRRKVTHVQGGDRSNKVAASVSAAGCTPTNADEYSIPPSPPPTSSGSARQHEPQIAAACFRTLPSGFRLPIGTTPAPLPTPKVSSDARPSHAVGNTTRSHSDSSAVRSRISTLGRAQPQPVAIDSSTESEVEAAVDPLSEPEIADKRLKRVQKRIRGVLPASWLKIDFQARQRRASPSPSRQRRLSTASPPPTTRLEKGVAQRVVRTASTPSHNFLNLVSDDEDQSDNEQQTVDRSSPLRLDLGLRRLHFSGDADDDRMEADWVDPMLAGASRALRAVSKGKKRQPRITDAFHNPGSRGDADFSEERIRLQHRSGTSKRERREAPREKDRAPLTRRTRPSAPRLSVFDAPTYSESPGSATPLFMRVAQRQVRKRADHGRHSPSRKVIRLATKEDTDEANAVLAAWREGTIIPRASPDESSIGLGAAAPSLANAAEDDNDVEFRPGAARLRHPLAEITNSQQQRLPSPLQKERGTEQTRRDPHPERRRPQIRQTQLHPIVVRRNADAGETSTPDPPVQAVTDARTDAPGQQRRGRQVLHQGVRYRGAQLESLEDAYDTEHRAAAFERRINRLTETIARPIQGGLSRPLQLDRYLDDPQDVGTAKRSLNRHLGRVLQHGVKGQEQGQAQSFVVARRSRKRPPHHIDTEARQYRQPSEPLPDFSIEGQLSRTLTDTAGPALHGLGPFGTRYPTDFDIQPLPLGTYFHQSTFIGSGDFAACLKLADRDFASVTGAMRVHVAGDVLAWGAWSQEVATGLDRIPNAILDALQTLSEPAVDTPHDEQLAIVSANVDHMLRSIARYCSKCLAFSDPIDRHLCVQHLQRLVENLLEVNFDLQPESKVYRRLQTRSWQYALVIATQTSLLSSHKLIEAGAKQRSVTLATRAAQIFARHLLPQAFEELRLFYDDNQHSAKREAGIRDDDTPVSGIVILNHCVRTLNVPQAQLWPLLEEAWQPDTSNLDNVLALDKAWYDLFTMLPMMEMDAAGIGRPGSRLYDPTHDWSLPKALTARVLQLYSATSIARGASLKDYVRATLTRSFWLISRWGWSKCEAILGTVFDFYARRSLAQLDREESRGSPRYLDHLESSPSFEVQPEDRSFTIFLKMLAVGSLNMQKYSGYSDKKIGGIAWRFIPNHGRIYPKDADVKQSDMDALRNHHDLLCTLYYSSPPGHRLRVELVQNLVDHTSSHREACRLSVRAWVSIASFETSTSDPPDALQPLIAWFRELLQTTMMQFRLAKTEAEHDFAVAKAQAHGVGGITDALLTSTIAANQRSIAATLVDALVGLKRALLATKDLSAAIALVEGCAFWKAFVPFDAAEKRLVPALNEAVELIKIALSVQRRLADTFESQGSSEESQDYGDSSALQDFAASDGAHTSATHRPTISEHLHEPVSQLISNVFGADVALEDPILEKIVDAWVLVAKENTRGGDRSWSNFIDAYSPDSWHQLRDTEQRRKFTPYFLARVVEAAGGEDSDVMTEAETSLLTSLVDRAAMLKYQHLLLATLLNNVSVESLMENLPFSRDRKNNFYIVSLRDLRERRLAVLSSMFSNMRDGLEKTMRTRPQMLQQSRRRYADMLHKLMQAMKSNYQELQGATNHEQSADPTSEGSFVSFVQQVISFLQQYTADICRVDPFFTDSAAFPLPATDPMYVVGRLRSYVPKLADGKIRKQLAVFIHNVSERAAVDGHQDYLLGQLRTAMDGVFEAGNLSAPTLRHVLLTTVFPVYVEAALSTACSWIFALPVLRHLNRLGHAVRSILVSFEEVHQGAEEIASRLRGTYEEAWEEAQSTSLAPVEAWSDTRVFAQKQLGEALEADWHAYDGNYFVRKGNTSREVVVKLSDEDEEQRSLLAAIQRFRGSFEAIMAGGRPRARRRAVAGSSSM</sequence>
<feature type="region of interest" description="Disordered" evidence="1">
    <location>
        <begin position="361"/>
        <end position="409"/>
    </location>
</feature>
<dbReference type="EMBL" id="NAJQ01000009">
    <property type="protein sequence ID" value="TKA83427.1"/>
    <property type="molecule type" value="Genomic_DNA"/>
</dbReference>
<organism evidence="2 3">
    <name type="scientific">Friedmanniomyces simplex</name>
    <dbReference type="NCBI Taxonomy" id="329884"/>
    <lineage>
        <taxon>Eukaryota</taxon>
        <taxon>Fungi</taxon>
        <taxon>Dikarya</taxon>
        <taxon>Ascomycota</taxon>
        <taxon>Pezizomycotina</taxon>
        <taxon>Dothideomycetes</taxon>
        <taxon>Dothideomycetidae</taxon>
        <taxon>Mycosphaerellales</taxon>
        <taxon>Teratosphaeriaceae</taxon>
        <taxon>Friedmanniomyces</taxon>
    </lineage>
</organism>
<feature type="region of interest" description="Disordered" evidence="1">
    <location>
        <begin position="527"/>
        <end position="595"/>
    </location>
</feature>
<feature type="compositionally biased region" description="Basic and acidic residues" evidence="1">
    <location>
        <begin position="1"/>
        <end position="10"/>
    </location>
</feature>
<dbReference type="STRING" id="329884.A0A4U0Y1Y3"/>
<feature type="compositionally biased region" description="Polar residues" evidence="1">
    <location>
        <begin position="450"/>
        <end position="468"/>
    </location>
</feature>
<name>A0A4U0Y1Y3_9PEZI</name>
<dbReference type="Proteomes" id="UP000309340">
    <property type="component" value="Unassembled WGS sequence"/>
</dbReference>
<feature type="compositionally biased region" description="Basic and acidic residues" evidence="1">
    <location>
        <begin position="272"/>
        <end position="282"/>
    </location>
</feature>
<dbReference type="GO" id="GO:0035361">
    <property type="term" value="C:Cul8-RING ubiquitin ligase complex"/>
    <property type="evidence" value="ECO:0007669"/>
    <property type="project" value="TreeGrafter"/>
</dbReference>
<feature type="compositionally biased region" description="Low complexity" evidence="1">
    <location>
        <begin position="294"/>
        <end position="305"/>
    </location>
</feature>
<evidence type="ECO:0000313" key="2">
    <source>
        <dbReference type="EMBL" id="TKA83427.1"/>
    </source>
</evidence>
<gene>
    <name evidence="2" type="ORF">B0A55_00334</name>
</gene>
<feature type="compositionally biased region" description="Basic and acidic residues" evidence="1">
    <location>
        <begin position="656"/>
        <end position="666"/>
    </location>
</feature>
<feature type="region of interest" description="Disordered" evidence="1">
    <location>
        <begin position="170"/>
        <end position="209"/>
    </location>
</feature>
<dbReference type="GO" id="GO:0000724">
    <property type="term" value="P:double-strand break repair via homologous recombination"/>
    <property type="evidence" value="ECO:0007669"/>
    <property type="project" value="TreeGrafter"/>
</dbReference>
<dbReference type="Pfam" id="PF09462">
    <property type="entry name" value="Mus7"/>
    <property type="match status" value="1"/>
</dbReference>
<dbReference type="PANTHER" id="PTHR28122">
    <property type="entry name" value="E3 UBIQUITIN-PROTEIN LIGASE SUBSTRATE RECEPTOR MMS22"/>
    <property type="match status" value="1"/>
</dbReference>
<dbReference type="InterPro" id="IPR019021">
    <property type="entry name" value="Mms22"/>
</dbReference>
<feature type="compositionally biased region" description="Low complexity" evidence="1">
    <location>
        <begin position="125"/>
        <end position="135"/>
    </location>
</feature>
<evidence type="ECO:0000256" key="1">
    <source>
        <dbReference type="SAM" id="MobiDB-lite"/>
    </source>
</evidence>
<feature type="compositionally biased region" description="Basic and acidic residues" evidence="1">
    <location>
        <begin position="826"/>
        <end position="844"/>
    </location>
</feature>
<feature type="region of interest" description="Disordered" evidence="1">
    <location>
        <begin position="632"/>
        <end position="718"/>
    </location>
</feature>
<feature type="region of interest" description="Disordered" evidence="1">
    <location>
        <begin position="811"/>
        <end position="892"/>
    </location>
</feature>
<protein>
    <submittedName>
        <fullName evidence="2">Uncharacterized protein</fullName>
    </submittedName>
</protein>
<feature type="region of interest" description="Disordered" evidence="1">
    <location>
        <begin position="1"/>
        <end position="158"/>
    </location>
</feature>
<feature type="region of interest" description="Disordered" evidence="1">
    <location>
        <begin position="988"/>
        <end position="1014"/>
    </location>
</feature>
<feature type="compositionally biased region" description="Polar residues" evidence="1">
    <location>
        <begin position="564"/>
        <end position="574"/>
    </location>
</feature>
<feature type="compositionally biased region" description="Basic and acidic residues" evidence="1">
    <location>
        <begin position="674"/>
        <end position="689"/>
    </location>
</feature>
<feature type="region of interest" description="Disordered" evidence="1">
    <location>
        <begin position="268"/>
        <end position="340"/>
    </location>
</feature>
<accession>A0A4U0Y1Y3</accession>
<dbReference type="GO" id="GO:0031297">
    <property type="term" value="P:replication fork processing"/>
    <property type="evidence" value="ECO:0007669"/>
    <property type="project" value="InterPro"/>
</dbReference>
<proteinExistence type="predicted"/>
<evidence type="ECO:0000313" key="3">
    <source>
        <dbReference type="Proteomes" id="UP000309340"/>
    </source>
</evidence>
<keyword evidence="3" id="KW-1185">Reference proteome</keyword>
<reference evidence="2 3" key="1">
    <citation type="submission" date="2017-03" db="EMBL/GenBank/DDBJ databases">
        <title>Genomes of endolithic fungi from Antarctica.</title>
        <authorList>
            <person name="Coleine C."/>
            <person name="Masonjones S."/>
            <person name="Stajich J.E."/>
        </authorList>
    </citation>
    <scope>NUCLEOTIDE SEQUENCE [LARGE SCALE GENOMIC DNA]</scope>
    <source>
        <strain evidence="2 3">CCFEE 5184</strain>
    </source>
</reference>
<feature type="region of interest" description="Disordered" evidence="1">
    <location>
        <begin position="431"/>
        <end position="493"/>
    </location>
</feature>
<dbReference type="GO" id="GO:0005634">
    <property type="term" value="C:nucleus"/>
    <property type="evidence" value="ECO:0007669"/>
    <property type="project" value="InterPro"/>
</dbReference>
<dbReference type="PANTHER" id="PTHR28122:SF1">
    <property type="entry name" value="E3 UBIQUITIN-PROTEIN LIGASE SUBSTRATE RECEPTOR MMS22"/>
    <property type="match status" value="1"/>
</dbReference>
<dbReference type="OrthoDB" id="2386201at2759"/>
<comment type="caution">
    <text evidence="2">The sequence shown here is derived from an EMBL/GenBank/DDBJ whole genome shotgun (WGS) entry which is preliminary data.</text>
</comment>